<dbReference type="WBParaSite" id="DME_0000916901-mRNA-1">
    <property type="protein sequence ID" value="DME_0000916901-mRNA-1"/>
    <property type="gene ID" value="DME_0000916901"/>
</dbReference>
<dbReference type="AlphaFoldDB" id="A0A0N4UMS7"/>
<protein>
    <submittedName>
        <fullName evidence="5">F-box domain-containing protein</fullName>
    </submittedName>
</protein>
<gene>
    <name evidence="2" type="ORF">DME_LOCUS2906</name>
</gene>
<evidence type="ECO:0000313" key="3">
    <source>
        <dbReference type="Proteomes" id="UP000038040"/>
    </source>
</evidence>
<organism evidence="3 5">
    <name type="scientific">Dracunculus medinensis</name>
    <name type="common">Guinea worm</name>
    <dbReference type="NCBI Taxonomy" id="318479"/>
    <lineage>
        <taxon>Eukaryota</taxon>
        <taxon>Metazoa</taxon>
        <taxon>Ecdysozoa</taxon>
        <taxon>Nematoda</taxon>
        <taxon>Chromadorea</taxon>
        <taxon>Rhabditida</taxon>
        <taxon>Spirurina</taxon>
        <taxon>Dracunculoidea</taxon>
        <taxon>Dracunculidae</taxon>
        <taxon>Dracunculus</taxon>
    </lineage>
</organism>
<sequence length="457" mass="53218">MGKNEASATSVEKWFSSPSTSDPDFSCRESFWKMIKRFIRLKNRKTCKSQALINGTASMKQKSSFSRKLRTRAIKYGNDDKISPAEKEMESCDRPQLLPDVMMTILEQLNIYQRIRLREANFSLVCRMTNYLFKASTIEFPPLKIQSGYDDDEYEIYINHPELLRNYLAPEVFDKSTCTDENIITVQSWQAKEILKRLASRVNHLQHLWLETKINGSLCSSFLDEINKLHSNNRRRVKMQKLTIVGIDDSWNFDLDQSKLTTRKLWSSIELCENLKYFQYETCVLDSYSHLYITNALCGKSLEILQLGGIAQFFVDDLVKVTKGCEIRNLSILCPNIQPLSYCNKGIQSILERVKTLLIKCDENYTIDDYENRLMMMNILRTLKSNSTLEVLHIVRNNVAQASKIMSYWLELSRETYRRVRLKLSGISQDRIDQAIGRLIRKCDNVLKKNSQGKKHL</sequence>
<evidence type="ECO:0000313" key="4">
    <source>
        <dbReference type="Proteomes" id="UP000274756"/>
    </source>
</evidence>
<dbReference type="OrthoDB" id="5828333at2759"/>
<evidence type="ECO:0000313" key="2">
    <source>
        <dbReference type="EMBL" id="VDN52933.1"/>
    </source>
</evidence>
<evidence type="ECO:0000313" key="5">
    <source>
        <dbReference type="WBParaSite" id="DME_0000916901-mRNA-1"/>
    </source>
</evidence>
<reference evidence="5" key="1">
    <citation type="submission" date="2017-02" db="UniProtKB">
        <authorList>
            <consortium name="WormBaseParasite"/>
        </authorList>
    </citation>
    <scope>IDENTIFICATION</scope>
</reference>
<dbReference type="EMBL" id="UYYG01000088">
    <property type="protein sequence ID" value="VDN52933.1"/>
    <property type="molecule type" value="Genomic_DNA"/>
</dbReference>
<reference evidence="2 4" key="2">
    <citation type="submission" date="2018-11" db="EMBL/GenBank/DDBJ databases">
        <authorList>
            <consortium name="Pathogen Informatics"/>
        </authorList>
    </citation>
    <scope>NUCLEOTIDE SEQUENCE [LARGE SCALE GENOMIC DNA]</scope>
</reference>
<proteinExistence type="predicted"/>
<feature type="compositionally biased region" description="Polar residues" evidence="1">
    <location>
        <begin position="1"/>
        <end position="10"/>
    </location>
</feature>
<name>A0A0N4UMS7_DRAME</name>
<keyword evidence="4" id="KW-1185">Reference proteome</keyword>
<dbReference type="Proteomes" id="UP000274756">
    <property type="component" value="Unassembled WGS sequence"/>
</dbReference>
<feature type="region of interest" description="Disordered" evidence="1">
    <location>
        <begin position="1"/>
        <end position="23"/>
    </location>
</feature>
<evidence type="ECO:0000256" key="1">
    <source>
        <dbReference type="SAM" id="MobiDB-lite"/>
    </source>
</evidence>
<dbReference type="Proteomes" id="UP000038040">
    <property type="component" value="Unplaced"/>
</dbReference>
<accession>A0A0N4UMS7</accession>